<dbReference type="Proteomes" id="UP000824120">
    <property type="component" value="Chromosome 4"/>
</dbReference>
<dbReference type="EMBL" id="JACXVP010000004">
    <property type="protein sequence ID" value="KAG5610333.1"/>
    <property type="molecule type" value="Genomic_DNA"/>
</dbReference>
<organism evidence="2 3">
    <name type="scientific">Solanum commersonii</name>
    <name type="common">Commerson's wild potato</name>
    <name type="synonym">Commerson's nightshade</name>
    <dbReference type="NCBI Taxonomy" id="4109"/>
    <lineage>
        <taxon>Eukaryota</taxon>
        <taxon>Viridiplantae</taxon>
        <taxon>Streptophyta</taxon>
        <taxon>Embryophyta</taxon>
        <taxon>Tracheophyta</taxon>
        <taxon>Spermatophyta</taxon>
        <taxon>Magnoliopsida</taxon>
        <taxon>eudicotyledons</taxon>
        <taxon>Gunneridae</taxon>
        <taxon>Pentapetalae</taxon>
        <taxon>asterids</taxon>
        <taxon>lamiids</taxon>
        <taxon>Solanales</taxon>
        <taxon>Solanaceae</taxon>
        <taxon>Solanoideae</taxon>
        <taxon>Solaneae</taxon>
        <taxon>Solanum</taxon>
    </lineage>
</organism>
<comment type="caution">
    <text evidence="2">The sequence shown here is derived from an EMBL/GenBank/DDBJ whole genome shotgun (WGS) entry which is preliminary data.</text>
</comment>
<proteinExistence type="predicted"/>
<dbReference type="InterPro" id="IPR033966">
    <property type="entry name" value="RuBisCO"/>
</dbReference>
<evidence type="ECO:0000259" key="1">
    <source>
        <dbReference type="Pfam" id="PF00016"/>
    </source>
</evidence>
<evidence type="ECO:0000313" key="3">
    <source>
        <dbReference type="Proteomes" id="UP000824120"/>
    </source>
</evidence>
<accession>A0A9J5ZD26</accession>
<evidence type="ECO:0000313" key="2">
    <source>
        <dbReference type="EMBL" id="KAG5610333.1"/>
    </source>
</evidence>
<dbReference type="PANTHER" id="PTHR42704:SF16">
    <property type="entry name" value="RIBULOSE BISPHOSPHATE CARBOXYLASE LARGE CHAIN"/>
    <property type="match status" value="1"/>
</dbReference>
<dbReference type="GO" id="GO:0000287">
    <property type="term" value="F:magnesium ion binding"/>
    <property type="evidence" value="ECO:0007669"/>
    <property type="project" value="InterPro"/>
</dbReference>
<keyword evidence="3" id="KW-1185">Reference proteome</keyword>
<dbReference type="PANTHER" id="PTHR42704">
    <property type="entry name" value="RIBULOSE BISPHOSPHATE CARBOXYLASE"/>
    <property type="match status" value="1"/>
</dbReference>
<name>A0A9J5ZD26_SOLCO</name>
<dbReference type="OrthoDB" id="1578724at2759"/>
<dbReference type="GO" id="GO:0016984">
    <property type="term" value="F:ribulose-bisphosphate carboxylase activity"/>
    <property type="evidence" value="ECO:0007669"/>
    <property type="project" value="InterPro"/>
</dbReference>
<dbReference type="Gene3D" id="3.20.20.110">
    <property type="entry name" value="Ribulose bisphosphate carboxylase, large subunit, C-terminal domain"/>
    <property type="match status" value="1"/>
</dbReference>
<dbReference type="InterPro" id="IPR036376">
    <property type="entry name" value="RuBisCO_lsu_C_sf"/>
</dbReference>
<gene>
    <name evidence="2" type="ORF">H5410_021614</name>
</gene>
<dbReference type="SUPFAM" id="SSF51649">
    <property type="entry name" value="RuBisCo, C-terminal domain"/>
    <property type="match status" value="1"/>
</dbReference>
<reference evidence="2 3" key="1">
    <citation type="submission" date="2020-09" db="EMBL/GenBank/DDBJ databases">
        <title>De no assembly of potato wild relative species, Solanum commersonii.</title>
        <authorList>
            <person name="Cho K."/>
        </authorList>
    </citation>
    <scope>NUCLEOTIDE SEQUENCE [LARGE SCALE GENOMIC DNA]</scope>
    <source>
        <strain evidence="2">LZ3.2</strain>
        <tissue evidence="2">Leaf</tissue>
    </source>
</reference>
<sequence>MHDYLTRGFTANTTLAHYCRDNGLLLHIHREMHAVIDRQKNHGIHFRVLAKVLRMSGGDHIHSGTVVGKLEGERDIILGFVNLLRNDFIEQDRSRGIISLKIGSLYCVFYPWLRDILGVMHRAVANRVALEACGKARNEGRILLEGNEIIRGFQMEPELAAACELVIGMETVIPSILILKIRFLRGEDPYYNSYMSYMYDTQYSWNNHINSCIDNYLQSQICIDTSIISGNESYGDSYIYRAICSGESLNSSENEGSRD</sequence>
<protein>
    <recommendedName>
        <fullName evidence="1">Ribulose bisphosphate carboxylase large subunit C-terminal domain-containing protein</fullName>
    </recommendedName>
</protein>
<dbReference type="AlphaFoldDB" id="A0A9J5ZD26"/>
<feature type="domain" description="Ribulose bisphosphate carboxylase large subunit C-terminal" evidence="1">
    <location>
        <begin position="1"/>
        <end position="98"/>
    </location>
</feature>
<dbReference type="InterPro" id="IPR000685">
    <property type="entry name" value="RuBisCO_lsu_C"/>
</dbReference>
<dbReference type="Pfam" id="PF00016">
    <property type="entry name" value="RuBisCO_large"/>
    <property type="match status" value="1"/>
</dbReference>